<evidence type="ECO:0000259" key="8">
    <source>
        <dbReference type="SMART" id="SM00563"/>
    </source>
</evidence>
<dbReference type="InterPro" id="IPR056462">
    <property type="entry name" value="HAD_RAM2/GPAT1-8"/>
</dbReference>
<evidence type="ECO:0000256" key="5">
    <source>
        <dbReference type="ARBA" id="ARBA00022989"/>
    </source>
</evidence>
<keyword evidence="4 7" id="KW-0812">Transmembrane</keyword>
<evidence type="ECO:0000256" key="6">
    <source>
        <dbReference type="ARBA" id="ARBA00023136"/>
    </source>
</evidence>
<gene>
    <name evidence="9" type="ORF">Taro_041414</name>
</gene>
<comment type="similarity">
    <text evidence="2">Belongs to the GPAT/DAPAT family.</text>
</comment>
<accession>A0A843WBF5</accession>
<dbReference type="Pfam" id="PF23270">
    <property type="entry name" value="HAD_RAM2_N"/>
    <property type="match status" value="1"/>
</dbReference>
<name>A0A843WBF5_COLES</name>
<keyword evidence="6 7" id="KW-0472">Membrane</keyword>
<keyword evidence="5 7" id="KW-1133">Transmembrane helix</keyword>
<dbReference type="AlphaFoldDB" id="A0A843WBF5"/>
<evidence type="ECO:0000256" key="4">
    <source>
        <dbReference type="ARBA" id="ARBA00022692"/>
    </source>
</evidence>
<feature type="transmembrane region" description="Helical" evidence="7">
    <location>
        <begin position="68"/>
        <end position="89"/>
    </location>
</feature>
<comment type="subcellular location">
    <subcellularLocation>
        <location evidence="1">Membrane</location>
        <topology evidence="1">Multi-pass membrane protein</topology>
    </subcellularLocation>
</comment>
<organism evidence="9 10">
    <name type="scientific">Colocasia esculenta</name>
    <name type="common">Wild taro</name>
    <name type="synonym">Arum esculentum</name>
    <dbReference type="NCBI Taxonomy" id="4460"/>
    <lineage>
        <taxon>Eukaryota</taxon>
        <taxon>Viridiplantae</taxon>
        <taxon>Streptophyta</taxon>
        <taxon>Embryophyta</taxon>
        <taxon>Tracheophyta</taxon>
        <taxon>Spermatophyta</taxon>
        <taxon>Magnoliopsida</taxon>
        <taxon>Liliopsida</taxon>
        <taxon>Araceae</taxon>
        <taxon>Aroideae</taxon>
        <taxon>Colocasieae</taxon>
        <taxon>Colocasia</taxon>
    </lineage>
</organism>
<dbReference type="GO" id="GO:0090447">
    <property type="term" value="F:glycerol-3-phosphate 2-O-acyltransferase activity"/>
    <property type="evidence" value="ECO:0007669"/>
    <property type="project" value="TreeGrafter"/>
</dbReference>
<dbReference type="GO" id="GO:0010143">
    <property type="term" value="P:cutin biosynthetic process"/>
    <property type="evidence" value="ECO:0007669"/>
    <property type="project" value="TreeGrafter"/>
</dbReference>
<evidence type="ECO:0000256" key="1">
    <source>
        <dbReference type="ARBA" id="ARBA00004141"/>
    </source>
</evidence>
<dbReference type="EMBL" id="NMUH01004148">
    <property type="protein sequence ID" value="MQM08553.1"/>
    <property type="molecule type" value="Genomic_DNA"/>
</dbReference>
<evidence type="ECO:0000313" key="9">
    <source>
        <dbReference type="EMBL" id="MQM08553.1"/>
    </source>
</evidence>
<reference evidence="9" key="1">
    <citation type="submission" date="2017-07" db="EMBL/GenBank/DDBJ databases">
        <title>Taro Niue Genome Assembly and Annotation.</title>
        <authorList>
            <person name="Atibalentja N."/>
            <person name="Keating K."/>
            <person name="Fields C.J."/>
        </authorList>
    </citation>
    <scope>NUCLEOTIDE SEQUENCE</scope>
    <source>
        <strain evidence="9">Niue_2</strain>
        <tissue evidence="9">Leaf</tissue>
    </source>
</reference>
<evidence type="ECO:0000256" key="2">
    <source>
        <dbReference type="ARBA" id="ARBA00007937"/>
    </source>
</evidence>
<feature type="transmembrane region" description="Helical" evidence="7">
    <location>
        <begin position="246"/>
        <end position="270"/>
    </location>
</feature>
<dbReference type="SMART" id="SM00563">
    <property type="entry name" value="PlsC"/>
    <property type="match status" value="1"/>
</dbReference>
<dbReference type="OrthoDB" id="1854593at2759"/>
<dbReference type="SUPFAM" id="SSF69593">
    <property type="entry name" value="Glycerol-3-phosphate (1)-acyltransferase"/>
    <property type="match status" value="1"/>
</dbReference>
<dbReference type="PANTHER" id="PTHR15486">
    <property type="entry name" value="ANCIENT UBIQUITOUS PROTEIN"/>
    <property type="match status" value="1"/>
</dbReference>
<dbReference type="PANTHER" id="PTHR15486:SF77">
    <property type="entry name" value="OS08G0131300 PROTEIN"/>
    <property type="match status" value="1"/>
</dbReference>
<dbReference type="GO" id="GO:0016791">
    <property type="term" value="F:phosphatase activity"/>
    <property type="evidence" value="ECO:0007669"/>
    <property type="project" value="TreeGrafter"/>
</dbReference>
<proteinExistence type="inferred from homology"/>
<feature type="transmembrane region" description="Helical" evidence="7">
    <location>
        <begin position="38"/>
        <end position="62"/>
    </location>
</feature>
<dbReference type="Pfam" id="PF01553">
    <property type="entry name" value="Acyltransferase"/>
    <property type="match status" value="1"/>
</dbReference>
<comment type="caution">
    <text evidence="9">The sequence shown here is derived from an EMBL/GenBank/DDBJ whole genome shotgun (WGS) entry which is preliminary data.</text>
</comment>
<evidence type="ECO:0000256" key="7">
    <source>
        <dbReference type="SAM" id="Phobius"/>
    </source>
</evidence>
<dbReference type="Proteomes" id="UP000652761">
    <property type="component" value="Unassembled WGS sequence"/>
</dbReference>
<keyword evidence="3" id="KW-0808">Transferase</keyword>
<dbReference type="InterPro" id="IPR002123">
    <property type="entry name" value="Plipid/glycerol_acylTrfase"/>
</dbReference>
<keyword evidence="10" id="KW-1185">Reference proteome</keyword>
<dbReference type="GO" id="GO:0016020">
    <property type="term" value="C:membrane"/>
    <property type="evidence" value="ECO:0007669"/>
    <property type="project" value="UniProtKB-SubCell"/>
</dbReference>
<evidence type="ECO:0000256" key="3">
    <source>
        <dbReference type="ARBA" id="ARBA00022679"/>
    </source>
</evidence>
<protein>
    <recommendedName>
        <fullName evidence="8">Phospholipid/glycerol acyltransferase domain-containing protein</fullName>
    </recommendedName>
</protein>
<feature type="domain" description="Phospholipid/glycerol acyltransferase" evidence="8">
    <location>
        <begin position="306"/>
        <end position="407"/>
    </location>
</feature>
<evidence type="ECO:0000313" key="10">
    <source>
        <dbReference type="Proteomes" id="UP000652761"/>
    </source>
</evidence>
<sequence length="500" mass="54244">MVMMFSPVEAFFPDGREKDSVAAELEGALLISRSVFPYFMLVALEAGGPLRALLFLLVSPLVSLLETLGLQAAALHVMTFVSTAGLRLADVKAAAKATLPRFFLLDTSEKAYEGVFARCGGKKYVLTSMPRIMVEPFLREYLDASCVVATEVRTIGGRCLGLVAPPGVMVGQRRLDALKALLGGCGEIDVGLGDGLQEHPFMLLCGETYNITPTEAEASPLPRQSYPKPLIFHDGRLVKRPTPLHALVLLLWLPASIFLAVARILLGLALPFGLQPMAGAALGMRVDTSFAPTAAEASARDQEGGIIYACCHRTLLDPVITACVLQQRLVAVTYSLSAVSEILSPIPTVRLSRNRARDAETMRGLLERRDLVVCPEGTTCREPYLLRFSPLFAEVAKEIVPLAILADGSMFYGSTVRGYKWLDSFFFLMNPFPEYRLRFLDAVAGSWDGAEPSGGGGYEVANRIQQAIAGELGYECTNLTRRDKYRMIAGNDGLVAESTP</sequence>